<accession>A0ABS8WHW7</accession>
<comment type="caution">
    <text evidence="1">The sequence shown here is derived from an EMBL/GenBank/DDBJ whole genome shotgun (WGS) entry which is preliminary data.</text>
</comment>
<proteinExistence type="predicted"/>
<keyword evidence="2" id="KW-1185">Reference proteome</keyword>
<organism evidence="1 2">
    <name type="scientific">Datura stramonium</name>
    <name type="common">Jimsonweed</name>
    <name type="synonym">Common thornapple</name>
    <dbReference type="NCBI Taxonomy" id="4076"/>
    <lineage>
        <taxon>Eukaryota</taxon>
        <taxon>Viridiplantae</taxon>
        <taxon>Streptophyta</taxon>
        <taxon>Embryophyta</taxon>
        <taxon>Tracheophyta</taxon>
        <taxon>Spermatophyta</taxon>
        <taxon>Magnoliopsida</taxon>
        <taxon>eudicotyledons</taxon>
        <taxon>Gunneridae</taxon>
        <taxon>Pentapetalae</taxon>
        <taxon>asterids</taxon>
        <taxon>lamiids</taxon>
        <taxon>Solanales</taxon>
        <taxon>Solanaceae</taxon>
        <taxon>Solanoideae</taxon>
        <taxon>Datureae</taxon>
        <taxon>Datura</taxon>
    </lineage>
</organism>
<evidence type="ECO:0000313" key="1">
    <source>
        <dbReference type="EMBL" id="MCE3049681.1"/>
    </source>
</evidence>
<sequence>MTLVEKLGQTSYKSVYEEIRNNVVVLAKYAVIGDNAHAQANAHPAISVKVGGVTLASGLLEKGESRGVCEVGAGVVSAGEKRGVHRRRDLFGSFLVVRGGRWRGKWCVSSGVSSEKGGEKGKRRERTDLDVFQPMMFENNGERRRSSWRRRREWGDCLPARVHGEEEESGTTVFRPQWPKKMVKW</sequence>
<name>A0ABS8WHW7_DATST</name>
<dbReference type="Proteomes" id="UP000823775">
    <property type="component" value="Unassembled WGS sequence"/>
</dbReference>
<evidence type="ECO:0000313" key="2">
    <source>
        <dbReference type="Proteomes" id="UP000823775"/>
    </source>
</evidence>
<protein>
    <submittedName>
        <fullName evidence="1">Uncharacterized protein</fullName>
    </submittedName>
</protein>
<dbReference type="EMBL" id="JACEIK010007062">
    <property type="protein sequence ID" value="MCE3049681.1"/>
    <property type="molecule type" value="Genomic_DNA"/>
</dbReference>
<gene>
    <name evidence="1" type="ORF">HAX54_045517</name>
</gene>
<reference evidence="1 2" key="1">
    <citation type="journal article" date="2021" name="BMC Genomics">
        <title>Datura genome reveals duplications of psychoactive alkaloid biosynthetic genes and high mutation rate following tissue culture.</title>
        <authorList>
            <person name="Rajewski A."/>
            <person name="Carter-House D."/>
            <person name="Stajich J."/>
            <person name="Litt A."/>
        </authorList>
    </citation>
    <scope>NUCLEOTIDE SEQUENCE [LARGE SCALE GENOMIC DNA]</scope>
    <source>
        <strain evidence="1">AR-01</strain>
    </source>
</reference>